<evidence type="ECO:0000256" key="1">
    <source>
        <dbReference type="SAM" id="MobiDB-lite"/>
    </source>
</evidence>
<evidence type="ECO:0008006" key="5">
    <source>
        <dbReference type="Google" id="ProtNLM"/>
    </source>
</evidence>
<dbReference type="EMBL" id="BRYB01001813">
    <property type="protein sequence ID" value="GMI34193.1"/>
    <property type="molecule type" value="Genomic_DNA"/>
</dbReference>
<sequence>PPPPSCGPNSKVNCEIVIQYMCEDTADPQVDNVWPWSNQKWGPSSDAAVTGEQNVGAQAYRSGADIASPRDGIPRDSEDAATDTIPNNVESATPSTKETRRFGMHESYDHYERCSHTERNKGLYTADQRVRRNDQRATRQNPNGNRNGLECPEERDHYPWWQPSPWIDVAVLTNEAADEPCTSVQFNGQGQPVCYNKDNQQLNTQRCAYYLANSQNKHAKGFCDAPHDGDVSFKTNHQLWNQGKWPNNREACVEIGAEWLEMSHDDYLNNVDYPVCGMTSFSRVNHLGNSMDDEDLDSSNAWTDDAGKTYLPASANANRFVWTIPEIPTADDDYFTAGMEESYKSCTLRLRYNISTSDYPQWPADAMEPAHPWAGMMVDASNNTRIHQGQLDENNTPLIQDPYVYTGPGDVGQDPQFVSMAANTNQYGRTFQDRSYKFAIKKRPTTAVAADDYEDAPTIPTIANNARVFNVNVRGKRGNIVQTYPSVEYDFVPNRLAVDSNDYVHFQWTGSDYNPRRGCNNGEGGPPDPNDFVSAANANKNSRADRSNIIFMNTMAENLPMDMLGVESKDDISTDRTAAVTLAQSTIIDHVPCGGGGNTLDAACYDSVQRLAYLNQQSDGGARELRRGRECLTEEELDAIKNKNERENHPLNCAKLNAKPYPYFDAGVMRLNQGGKYAYFSSRNNNFSNRDQTGVLCVRGTRADGKGGGTETCDDENGVLQDANEAIPTAAIRSKSFCTDEASDYEKGNNFGAASCIVIDDTLLTAETRATTQADNDKIGDGNETPCDVIIFFFENATLTQKVGLAIALLFVGMGSAWGGYYVYNRAEAIRNAGKKFAGNTKWKGAKENEMI</sequence>
<keyword evidence="4" id="KW-1185">Reference proteome</keyword>
<protein>
    <recommendedName>
        <fullName evidence="5">Apical membrane antigen 1</fullName>
    </recommendedName>
</protein>
<comment type="caution">
    <text evidence="3">The sequence shown here is derived from an EMBL/GenBank/DDBJ whole genome shotgun (WGS) entry which is preliminary data.</text>
</comment>
<dbReference type="Proteomes" id="UP001165060">
    <property type="component" value="Unassembled WGS sequence"/>
</dbReference>
<accession>A0ABQ6MVC3</accession>
<name>A0ABQ6MVC3_9STRA</name>
<feature type="region of interest" description="Disordered" evidence="1">
    <location>
        <begin position="130"/>
        <end position="151"/>
    </location>
</feature>
<evidence type="ECO:0000313" key="3">
    <source>
        <dbReference type="EMBL" id="GMI34193.1"/>
    </source>
</evidence>
<reference evidence="3 4" key="1">
    <citation type="journal article" date="2023" name="Commun. Biol.">
        <title>Genome analysis of Parmales, the sister group of diatoms, reveals the evolutionary specialization of diatoms from phago-mixotrophs to photoautotrophs.</title>
        <authorList>
            <person name="Ban H."/>
            <person name="Sato S."/>
            <person name="Yoshikawa S."/>
            <person name="Yamada K."/>
            <person name="Nakamura Y."/>
            <person name="Ichinomiya M."/>
            <person name="Sato N."/>
            <person name="Blanc-Mathieu R."/>
            <person name="Endo H."/>
            <person name="Kuwata A."/>
            <person name="Ogata H."/>
        </authorList>
    </citation>
    <scope>NUCLEOTIDE SEQUENCE [LARGE SCALE GENOMIC DNA]</scope>
</reference>
<feature type="transmembrane region" description="Helical" evidence="2">
    <location>
        <begin position="803"/>
        <end position="824"/>
    </location>
</feature>
<feature type="region of interest" description="Disordered" evidence="1">
    <location>
        <begin position="60"/>
        <end position="97"/>
    </location>
</feature>
<feature type="non-terminal residue" evidence="3">
    <location>
        <position position="1"/>
    </location>
</feature>
<proteinExistence type="predicted"/>
<gene>
    <name evidence="3" type="ORF">TeGR_g9125</name>
</gene>
<evidence type="ECO:0000313" key="4">
    <source>
        <dbReference type="Proteomes" id="UP001165060"/>
    </source>
</evidence>
<keyword evidence="2" id="KW-0472">Membrane</keyword>
<dbReference type="PANTHER" id="PTHR35170">
    <property type="entry name" value="PROTEIN DD3-3"/>
    <property type="match status" value="1"/>
</dbReference>
<dbReference type="InterPro" id="IPR053320">
    <property type="entry name" value="Protein_DD3-3_O-glyco"/>
</dbReference>
<evidence type="ECO:0000256" key="2">
    <source>
        <dbReference type="SAM" id="Phobius"/>
    </source>
</evidence>
<keyword evidence="2" id="KW-1133">Transmembrane helix</keyword>
<keyword evidence="2" id="KW-0812">Transmembrane</keyword>
<dbReference type="PANTHER" id="PTHR35170:SF1">
    <property type="entry name" value="PROTEIN DD3-3"/>
    <property type="match status" value="1"/>
</dbReference>
<organism evidence="3 4">
    <name type="scientific">Tetraparma gracilis</name>
    <dbReference type="NCBI Taxonomy" id="2962635"/>
    <lineage>
        <taxon>Eukaryota</taxon>
        <taxon>Sar</taxon>
        <taxon>Stramenopiles</taxon>
        <taxon>Ochrophyta</taxon>
        <taxon>Bolidophyceae</taxon>
        <taxon>Parmales</taxon>
        <taxon>Triparmaceae</taxon>
        <taxon>Tetraparma</taxon>
    </lineage>
</organism>
<feature type="compositionally biased region" description="Polar residues" evidence="1">
    <location>
        <begin position="84"/>
        <end position="96"/>
    </location>
</feature>